<name>A0ABP0TQN4_9BRYO</name>
<feature type="compositionally biased region" description="Polar residues" evidence="1">
    <location>
        <begin position="744"/>
        <end position="769"/>
    </location>
</feature>
<dbReference type="Proteomes" id="UP001497512">
    <property type="component" value="Chromosome 13"/>
</dbReference>
<gene>
    <name evidence="3" type="ORF">CSSPTR1EN2_LOCUS6283</name>
</gene>
<evidence type="ECO:0000313" key="4">
    <source>
        <dbReference type="Proteomes" id="UP001497512"/>
    </source>
</evidence>
<sequence>MSLNVFALPSRLLFLLPVLYLIRPGCRSVIATASRALDVLRASAESALDGRISRHKLFVALFLQCCPNMGAQKVQKRATKFVQGLARQLCSDGSWTISSLVPTHSSLLKAAIESVPQGPLKSALESDFDSFVALLQKEIQNAAVPPSSDTEAKKPLVVVGPFETQNLEALLELARGPLLRDYQYARAVKAAVIASEREADRGLFGMEWREAMSRLLRSRSHPPLQLWCAFAALEKSSDSLVEESQNGLLDGMAATARARCLLSSFQALTAASIDAFAVIGSLAPVLCIIFEAVISLSKRDMGTSDKKRRKALREVKNLISDLSGFISLCHDRRRNFNELSLGPPVAKKLALVDGLAPSQSLLSSLLLFATTGMKKAVSEIATDPLELARTLTEIVEIQVGLLLLAVEVVDHQNGSKKQGGFDRKKQELDLKLRHNIARVPYSLYSSGLFLDMLLDSCLPLSNILDAEEEATLRGVLYESLLVEPLRFGMLNRITTATVSEQALGKDSIIFLKRIAVTRQAAAFFKLQNEHHRGSAIMEKVRLHSAPLQLGRWLSDRKHLNQLPPTTILLDSHALTDWLLNVNNEVFRLVLDEATMQSLPMEQILDAPHSDAQSEMVAGDESQETMFFLDTKGGPEGEGLAADVAIDQAFSQAAERMRRGDEHTEINKGNGVLFQRFEQANLKRSRDCAIGSESEDLSEDSDVDNMELDFKPEGKRNKIPRKAQQDLQLDRDEDVGELETEGNTEVDTYSSMAENQNDAMGSVSIITTKN</sequence>
<feature type="compositionally biased region" description="Acidic residues" evidence="1">
    <location>
        <begin position="692"/>
        <end position="706"/>
    </location>
</feature>
<feature type="signal peptide" evidence="2">
    <location>
        <begin position="1"/>
        <end position="28"/>
    </location>
</feature>
<proteinExistence type="predicted"/>
<evidence type="ECO:0000256" key="2">
    <source>
        <dbReference type="SAM" id="SignalP"/>
    </source>
</evidence>
<evidence type="ECO:0000313" key="3">
    <source>
        <dbReference type="EMBL" id="CAK9202190.1"/>
    </source>
</evidence>
<accession>A0ABP0TQN4</accession>
<dbReference type="PANTHER" id="PTHR35505:SF1">
    <property type="entry name" value="SNF2 DOMAIN PROTEIN"/>
    <property type="match status" value="1"/>
</dbReference>
<dbReference type="PANTHER" id="PTHR35505">
    <property type="entry name" value="OS01G0600300 PROTEIN"/>
    <property type="match status" value="1"/>
</dbReference>
<organism evidence="3 4">
    <name type="scientific">Sphagnum troendelagicum</name>
    <dbReference type="NCBI Taxonomy" id="128251"/>
    <lineage>
        <taxon>Eukaryota</taxon>
        <taxon>Viridiplantae</taxon>
        <taxon>Streptophyta</taxon>
        <taxon>Embryophyta</taxon>
        <taxon>Bryophyta</taxon>
        <taxon>Sphagnophytina</taxon>
        <taxon>Sphagnopsida</taxon>
        <taxon>Sphagnales</taxon>
        <taxon>Sphagnaceae</taxon>
        <taxon>Sphagnum</taxon>
    </lineage>
</organism>
<dbReference type="EMBL" id="OZ019905">
    <property type="protein sequence ID" value="CAK9202190.1"/>
    <property type="molecule type" value="Genomic_DNA"/>
</dbReference>
<keyword evidence="4" id="KW-1185">Reference proteome</keyword>
<keyword evidence="2" id="KW-0732">Signal</keyword>
<feature type="chain" id="PRO_5045076564" description="Pre-rRNA-processing protein RIX1" evidence="2">
    <location>
        <begin position="29"/>
        <end position="769"/>
    </location>
</feature>
<feature type="compositionally biased region" description="Acidic residues" evidence="1">
    <location>
        <begin position="730"/>
        <end position="743"/>
    </location>
</feature>
<evidence type="ECO:0000256" key="1">
    <source>
        <dbReference type="SAM" id="MobiDB-lite"/>
    </source>
</evidence>
<reference evidence="3" key="1">
    <citation type="submission" date="2024-02" db="EMBL/GenBank/DDBJ databases">
        <authorList>
            <consortium name="ELIXIR-Norway"/>
            <consortium name="Elixir Norway"/>
        </authorList>
    </citation>
    <scope>NUCLEOTIDE SEQUENCE</scope>
</reference>
<feature type="region of interest" description="Disordered" evidence="1">
    <location>
        <begin position="687"/>
        <end position="769"/>
    </location>
</feature>
<evidence type="ECO:0008006" key="5">
    <source>
        <dbReference type="Google" id="ProtNLM"/>
    </source>
</evidence>
<protein>
    <recommendedName>
        <fullName evidence="5">Pre-rRNA-processing protein RIX1</fullName>
    </recommendedName>
</protein>